<dbReference type="Proteomes" id="UP000054564">
    <property type="component" value="Unassembled WGS sequence"/>
</dbReference>
<feature type="non-terminal residue" evidence="2">
    <location>
        <position position="1"/>
    </location>
</feature>
<dbReference type="EMBL" id="AJIL01003876">
    <property type="protein sequence ID" value="KNE87870.1"/>
    <property type="molecule type" value="Genomic_DNA"/>
</dbReference>
<dbReference type="Pfam" id="PF07733">
    <property type="entry name" value="DNA_pol3_alpha"/>
    <property type="match status" value="1"/>
</dbReference>
<evidence type="ECO:0000259" key="1">
    <source>
        <dbReference type="Pfam" id="PF07733"/>
    </source>
</evidence>
<evidence type="ECO:0000313" key="2">
    <source>
        <dbReference type="EMBL" id="KNE87870.1"/>
    </source>
</evidence>
<dbReference type="GO" id="GO:0008408">
    <property type="term" value="F:3'-5' exonuclease activity"/>
    <property type="evidence" value="ECO:0007669"/>
    <property type="project" value="InterPro"/>
</dbReference>
<keyword evidence="3" id="KW-1185">Reference proteome</keyword>
<dbReference type="InterPro" id="IPR004805">
    <property type="entry name" value="DnaE2/DnaE/PolC"/>
</dbReference>
<organism evidence="2 3">
    <name type="scientific">Puccinia striiformis f. sp. tritici PST-78</name>
    <dbReference type="NCBI Taxonomy" id="1165861"/>
    <lineage>
        <taxon>Eukaryota</taxon>
        <taxon>Fungi</taxon>
        <taxon>Dikarya</taxon>
        <taxon>Basidiomycota</taxon>
        <taxon>Pucciniomycotina</taxon>
        <taxon>Pucciniomycetes</taxon>
        <taxon>Pucciniales</taxon>
        <taxon>Pucciniaceae</taxon>
        <taxon>Puccinia</taxon>
    </lineage>
</organism>
<proteinExistence type="predicted"/>
<comment type="caution">
    <text evidence="2">The sequence shown here is derived from an EMBL/GenBank/DDBJ whole genome shotgun (WGS) entry which is preliminary data.</text>
</comment>
<reference evidence="3" key="1">
    <citation type="submission" date="2014-03" db="EMBL/GenBank/DDBJ databases">
        <title>The Genome Sequence of Puccinia striiformis f. sp. tritici PST-78.</title>
        <authorList>
            <consortium name="The Broad Institute Genome Sequencing Platform"/>
            <person name="Cuomo C."/>
            <person name="Hulbert S."/>
            <person name="Chen X."/>
            <person name="Walker B."/>
            <person name="Young S.K."/>
            <person name="Zeng Q."/>
            <person name="Gargeya S."/>
            <person name="Fitzgerald M."/>
            <person name="Haas B."/>
            <person name="Abouelleil A."/>
            <person name="Alvarado L."/>
            <person name="Arachchi H.M."/>
            <person name="Berlin A.M."/>
            <person name="Chapman S.B."/>
            <person name="Goldberg J."/>
            <person name="Griggs A."/>
            <person name="Gujja S."/>
            <person name="Hansen M."/>
            <person name="Howarth C."/>
            <person name="Imamovic A."/>
            <person name="Larimer J."/>
            <person name="McCowan C."/>
            <person name="Montmayeur A."/>
            <person name="Murphy C."/>
            <person name="Neiman D."/>
            <person name="Pearson M."/>
            <person name="Priest M."/>
            <person name="Roberts A."/>
            <person name="Saif S."/>
            <person name="Shea T."/>
            <person name="Sisk P."/>
            <person name="Sykes S."/>
            <person name="Wortman J."/>
            <person name="Nusbaum C."/>
            <person name="Birren B."/>
        </authorList>
    </citation>
    <scope>NUCLEOTIDE SEQUENCE [LARGE SCALE GENOMIC DNA]</scope>
    <source>
        <strain evidence="3">race PST-78</strain>
    </source>
</reference>
<dbReference type="PANTHER" id="PTHR32294">
    <property type="entry name" value="DNA POLYMERASE III SUBUNIT ALPHA"/>
    <property type="match status" value="1"/>
</dbReference>
<protein>
    <recommendedName>
        <fullName evidence="1">Bacterial DNA polymerase III alpha subunit NTPase domain-containing protein</fullName>
    </recommendedName>
</protein>
<dbReference type="AlphaFoldDB" id="A0A0L0ULM6"/>
<dbReference type="GO" id="GO:0006260">
    <property type="term" value="P:DNA replication"/>
    <property type="evidence" value="ECO:0007669"/>
    <property type="project" value="InterPro"/>
</dbReference>
<evidence type="ECO:0000313" key="3">
    <source>
        <dbReference type="Proteomes" id="UP000054564"/>
    </source>
</evidence>
<feature type="domain" description="Bacterial DNA polymerase III alpha subunit NTPase" evidence="1">
    <location>
        <begin position="22"/>
        <end position="204"/>
    </location>
</feature>
<name>A0A0L0ULM6_9BASI</name>
<dbReference type="InterPro" id="IPR011708">
    <property type="entry name" value="DNA_pol3_alpha_NTPase_dom"/>
</dbReference>
<sequence>PNSAELSLPKFTWLNNLTSNLYLQELCKQGLETHFQSREIPETYVKRVLYELQVINDMGFADYFLIVNDYVKFAKSKNIMVGPGRGSVAGSLVAYVLGITGVDPIAYNLIFERFLNPERISLPDIDIDFEDTRRDEVINYIHQKYGKEHVAYIVTFQTIASKMAIRDLGRVFQVNIEDINEMTKLIPIQYNFEIDMAIKQSPKLA</sequence>
<dbReference type="PANTHER" id="PTHR32294:SF0">
    <property type="entry name" value="DNA POLYMERASE III SUBUNIT ALPHA"/>
    <property type="match status" value="1"/>
</dbReference>
<gene>
    <name evidence="2" type="ORF">PSTG_18739</name>
</gene>
<dbReference type="Gene3D" id="1.10.10.1600">
    <property type="entry name" value="Bacterial DNA polymerase III alpha subunit, thumb domain"/>
    <property type="match status" value="1"/>
</dbReference>
<dbReference type="InterPro" id="IPR041931">
    <property type="entry name" value="DNA_pol3_alpha_thumb_dom"/>
</dbReference>
<accession>A0A0L0ULM6</accession>
<dbReference type="STRING" id="1165861.A0A0L0ULM6"/>